<dbReference type="SMART" id="SM00360">
    <property type="entry name" value="RRM"/>
    <property type="match status" value="1"/>
</dbReference>
<dbReference type="FunFam" id="3.10.450.50:FF:000003">
    <property type="entry name" value="Nuclear transport factor 2 family protein"/>
    <property type="match status" value="1"/>
</dbReference>
<sequence length="415" mass="46072">MASPASAAQVGSYFVRQYHQMFHQQRDIVHQFYTDDSSMSRIDGDSSESFSGRVQIHQVIMSLNFTSIEIKTINSLKSLNGGVLVVVSGSVKSRDFDGWRKFVQTFFLAPQESGFFVLNDIFHFADEKVPLQPPPTAVEEQKNDYQPNISAHLPETPVSDYTLEEEAREYVNSVGIEGDEPVEGYSFQEHQQKHDPEAERVDEESAFEESSVLIQEAVQEPVPTVEEPVEELPKLTYASILRAPKGKLAPSVSSQPSFTYSTQPASNWYQASHPSVQQSNPVVSGVPDSGWDLVDNGLSQEEGESRSVYVKNLPSSVTSLDILQEFKNFGKIKHDGVFLKNRQDTGVCYAFVEFEDVQSARNAIKASPVQLAGRLVYIEERRPNNSSASRGGRSGRGRGRGRGGRFGTRTFAGTT</sequence>
<dbReference type="InterPro" id="IPR039539">
    <property type="entry name" value="Ras_GTPase_bind_prot"/>
</dbReference>
<dbReference type="PANTHER" id="PTHR10693:SF29">
    <property type="entry name" value="GB|AAD20086.1"/>
    <property type="match status" value="1"/>
</dbReference>
<keyword evidence="7" id="KW-1185">Reference proteome</keyword>
<feature type="domain" description="RRM" evidence="4">
    <location>
        <begin position="306"/>
        <end position="383"/>
    </location>
</feature>
<dbReference type="AlphaFoldDB" id="A0AAD2DWS8"/>
<dbReference type="InterPro" id="IPR035979">
    <property type="entry name" value="RBD_domain_sf"/>
</dbReference>
<reference evidence="6" key="1">
    <citation type="submission" date="2023-05" db="EMBL/GenBank/DDBJ databases">
        <authorList>
            <person name="Huff M."/>
        </authorList>
    </citation>
    <scope>NUCLEOTIDE SEQUENCE</scope>
</reference>
<dbReference type="CDD" id="cd00780">
    <property type="entry name" value="NTF2"/>
    <property type="match status" value="1"/>
</dbReference>
<evidence type="ECO:0000313" key="6">
    <source>
        <dbReference type="EMBL" id="CAI9768714.1"/>
    </source>
</evidence>
<name>A0AAD2DWS8_9LAMI</name>
<gene>
    <name evidence="6" type="ORF">FPE_LOCUS16144</name>
</gene>
<feature type="compositionally biased region" description="Basic residues" evidence="3">
    <location>
        <begin position="393"/>
        <end position="403"/>
    </location>
</feature>
<evidence type="ECO:0008006" key="8">
    <source>
        <dbReference type="Google" id="ProtNLM"/>
    </source>
</evidence>
<dbReference type="EMBL" id="OU503044">
    <property type="protein sequence ID" value="CAI9768714.1"/>
    <property type="molecule type" value="Genomic_DNA"/>
</dbReference>
<evidence type="ECO:0000256" key="3">
    <source>
        <dbReference type="SAM" id="MobiDB-lite"/>
    </source>
</evidence>
<evidence type="ECO:0000256" key="1">
    <source>
        <dbReference type="ARBA" id="ARBA00022884"/>
    </source>
</evidence>
<proteinExistence type="predicted"/>
<dbReference type="InterPro" id="IPR018222">
    <property type="entry name" value="Nuclear_transport_factor_2_euk"/>
</dbReference>
<dbReference type="Gene3D" id="3.30.70.330">
    <property type="match status" value="1"/>
</dbReference>
<dbReference type="GO" id="GO:0003729">
    <property type="term" value="F:mRNA binding"/>
    <property type="evidence" value="ECO:0007669"/>
    <property type="project" value="TreeGrafter"/>
</dbReference>
<feature type="domain" description="NTF2" evidence="5">
    <location>
        <begin position="10"/>
        <end position="124"/>
    </location>
</feature>
<dbReference type="SUPFAM" id="SSF54427">
    <property type="entry name" value="NTF2-like"/>
    <property type="match status" value="1"/>
</dbReference>
<keyword evidence="1 2" id="KW-0694">RNA-binding</keyword>
<dbReference type="SUPFAM" id="SSF54928">
    <property type="entry name" value="RNA-binding domain, RBD"/>
    <property type="match status" value="1"/>
</dbReference>
<evidence type="ECO:0000313" key="7">
    <source>
        <dbReference type="Proteomes" id="UP000834106"/>
    </source>
</evidence>
<dbReference type="InterPro" id="IPR032710">
    <property type="entry name" value="NTF2-like_dom_sf"/>
</dbReference>
<dbReference type="CDD" id="cd00590">
    <property type="entry name" value="RRM_SF"/>
    <property type="match status" value="1"/>
</dbReference>
<dbReference type="PROSITE" id="PS50102">
    <property type="entry name" value="RRM"/>
    <property type="match status" value="1"/>
</dbReference>
<dbReference type="Gene3D" id="3.10.450.50">
    <property type="match status" value="1"/>
</dbReference>
<dbReference type="Pfam" id="PF00076">
    <property type="entry name" value="RRM_1"/>
    <property type="match status" value="1"/>
</dbReference>
<dbReference type="PROSITE" id="PS50177">
    <property type="entry name" value="NTF2_DOMAIN"/>
    <property type="match status" value="1"/>
</dbReference>
<dbReference type="InterPro" id="IPR000504">
    <property type="entry name" value="RRM_dom"/>
</dbReference>
<evidence type="ECO:0000259" key="5">
    <source>
        <dbReference type="PROSITE" id="PS50177"/>
    </source>
</evidence>
<dbReference type="PANTHER" id="PTHR10693">
    <property type="entry name" value="RAS GTPASE-ACTIVATING PROTEIN-BINDING PROTEIN"/>
    <property type="match status" value="1"/>
</dbReference>
<protein>
    <recommendedName>
        <fullName evidence="8">G3BP-like protein</fullName>
    </recommendedName>
</protein>
<evidence type="ECO:0000259" key="4">
    <source>
        <dbReference type="PROSITE" id="PS50102"/>
    </source>
</evidence>
<dbReference type="InterPro" id="IPR012677">
    <property type="entry name" value="Nucleotide-bd_a/b_plait_sf"/>
</dbReference>
<dbReference type="GO" id="GO:1990904">
    <property type="term" value="C:ribonucleoprotein complex"/>
    <property type="evidence" value="ECO:0007669"/>
    <property type="project" value="TreeGrafter"/>
</dbReference>
<dbReference type="InterPro" id="IPR002075">
    <property type="entry name" value="NTF2_dom"/>
</dbReference>
<organism evidence="6 7">
    <name type="scientific">Fraxinus pennsylvanica</name>
    <dbReference type="NCBI Taxonomy" id="56036"/>
    <lineage>
        <taxon>Eukaryota</taxon>
        <taxon>Viridiplantae</taxon>
        <taxon>Streptophyta</taxon>
        <taxon>Embryophyta</taxon>
        <taxon>Tracheophyta</taxon>
        <taxon>Spermatophyta</taxon>
        <taxon>Magnoliopsida</taxon>
        <taxon>eudicotyledons</taxon>
        <taxon>Gunneridae</taxon>
        <taxon>Pentapetalae</taxon>
        <taxon>asterids</taxon>
        <taxon>lamiids</taxon>
        <taxon>Lamiales</taxon>
        <taxon>Oleaceae</taxon>
        <taxon>Oleeae</taxon>
        <taxon>Fraxinus</taxon>
    </lineage>
</organism>
<dbReference type="Pfam" id="PF02136">
    <property type="entry name" value="NTF2"/>
    <property type="match status" value="1"/>
</dbReference>
<evidence type="ECO:0000256" key="2">
    <source>
        <dbReference type="PROSITE-ProRule" id="PRU00176"/>
    </source>
</evidence>
<accession>A0AAD2DWS8</accession>
<dbReference type="Proteomes" id="UP000834106">
    <property type="component" value="Chromosome 9"/>
</dbReference>
<feature type="region of interest" description="Disordered" evidence="3">
    <location>
        <begin position="382"/>
        <end position="415"/>
    </location>
</feature>
<dbReference type="GO" id="GO:0005829">
    <property type="term" value="C:cytosol"/>
    <property type="evidence" value="ECO:0007669"/>
    <property type="project" value="TreeGrafter"/>
</dbReference>